<evidence type="ECO:0000259" key="1">
    <source>
        <dbReference type="Pfam" id="PF02698"/>
    </source>
</evidence>
<dbReference type="EMBL" id="JADGJD010001405">
    <property type="protein sequence ID" value="KAJ3042670.1"/>
    <property type="molecule type" value="Genomic_DNA"/>
</dbReference>
<organism evidence="2 3">
    <name type="scientific">Rhizophlyctis rosea</name>
    <dbReference type="NCBI Taxonomy" id="64517"/>
    <lineage>
        <taxon>Eukaryota</taxon>
        <taxon>Fungi</taxon>
        <taxon>Fungi incertae sedis</taxon>
        <taxon>Chytridiomycota</taxon>
        <taxon>Chytridiomycota incertae sedis</taxon>
        <taxon>Chytridiomycetes</taxon>
        <taxon>Rhizophlyctidales</taxon>
        <taxon>Rhizophlyctidaceae</taxon>
        <taxon>Rhizophlyctis</taxon>
    </lineage>
</organism>
<dbReference type="InterPro" id="IPR014729">
    <property type="entry name" value="Rossmann-like_a/b/a_fold"/>
</dbReference>
<proteinExistence type="predicted"/>
<gene>
    <name evidence="2" type="ORF">HK097_001964</name>
</gene>
<dbReference type="Gene3D" id="3.40.50.620">
    <property type="entry name" value="HUPs"/>
    <property type="match status" value="1"/>
</dbReference>
<dbReference type="CDD" id="cd06259">
    <property type="entry name" value="YdcF-like"/>
    <property type="match status" value="1"/>
</dbReference>
<dbReference type="AlphaFoldDB" id="A0AAD5S673"/>
<evidence type="ECO:0000313" key="2">
    <source>
        <dbReference type="EMBL" id="KAJ3042670.1"/>
    </source>
</evidence>
<accession>A0AAD5S673</accession>
<dbReference type="Proteomes" id="UP001212841">
    <property type="component" value="Unassembled WGS sequence"/>
</dbReference>
<sequence length="231" mass="25931">MLSANQSTLHPPIHDSEVDAAAKLIYNYHRMHQPLPTSPDAILCLCSLDTRVAKHAAELFLSLNAPLLIFSGNVGALTAGKFDKPEADVFADIAISMGVPRGKILIENKSTNTGQNIVYTHSLLSSHHLSLQSIVLVQIPYMERRTYATFLKQWPQQSVLPTFVVSSPMLEWEDYPDEANPWELVINIMVGDLVRDREYPKRGFQVEMEIPEKVWEAGQWLVGRGFDGHLP</sequence>
<dbReference type="InterPro" id="IPR003848">
    <property type="entry name" value="DUF218"/>
</dbReference>
<reference evidence="2" key="1">
    <citation type="submission" date="2020-05" db="EMBL/GenBank/DDBJ databases">
        <title>Phylogenomic resolution of chytrid fungi.</title>
        <authorList>
            <person name="Stajich J.E."/>
            <person name="Amses K."/>
            <person name="Simmons R."/>
            <person name="Seto K."/>
            <person name="Myers J."/>
            <person name="Bonds A."/>
            <person name="Quandt C.A."/>
            <person name="Barry K."/>
            <person name="Liu P."/>
            <person name="Grigoriev I."/>
            <person name="Longcore J.E."/>
            <person name="James T.Y."/>
        </authorList>
    </citation>
    <scope>NUCLEOTIDE SEQUENCE</scope>
    <source>
        <strain evidence="2">JEL0318</strain>
    </source>
</reference>
<dbReference type="PANTHER" id="PTHR30336">
    <property type="entry name" value="INNER MEMBRANE PROTEIN, PROBABLE PERMEASE"/>
    <property type="match status" value="1"/>
</dbReference>
<comment type="caution">
    <text evidence="2">The sequence shown here is derived from an EMBL/GenBank/DDBJ whole genome shotgun (WGS) entry which is preliminary data.</text>
</comment>
<feature type="domain" description="DUF218" evidence="1">
    <location>
        <begin position="41"/>
        <end position="164"/>
    </location>
</feature>
<name>A0AAD5S673_9FUNG</name>
<protein>
    <recommendedName>
        <fullName evidence="1">DUF218 domain-containing protein</fullName>
    </recommendedName>
</protein>
<evidence type="ECO:0000313" key="3">
    <source>
        <dbReference type="Proteomes" id="UP001212841"/>
    </source>
</evidence>
<keyword evidence="3" id="KW-1185">Reference proteome</keyword>
<dbReference type="GO" id="GO:0005886">
    <property type="term" value="C:plasma membrane"/>
    <property type="evidence" value="ECO:0007669"/>
    <property type="project" value="TreeGrafter"/>
</dbReference>
<dbReference type="PANTHER" id="PTHR30336:SF20">
    <property type="entry name" value="DUF218 DOMAIN-CONTAINING PROTEIN"/>
    <property type="match status" value="1"/>
</dbReference>
<dbReference type="InterPro" id="IPR051599">
    <property type="entry name" value="Cell_Envelope_Assoc"/>
</dbReference>
<dbReference type="Pfam" id="PF02698">
    <property type="entry name" value="DUF218"/>
    <property type="match status" value="1"/>
</dbReference>